<comment type="caution">
    <text evidence="1">The sequence shown here is derived from an EMBL/GenBank/DDBJ whole genome shotgun (WGS) entry which is preliminary data.</text>
</comment>
<protein>
    <submittedName>
        <fullName evidence="1">Uncharacterized protein</fullName>
    </submittedName>
</protein>
<reference evidence="1" key="1">
    <citation type="thesis" date="2020" institute="ProQuest LLC" country="789 East Eisenhower Parkway, Ann Arbor, MI, USA">
        <title>Comparative Genomics and Chromosome Evolution.</title>
        <authorList>
            <person name="Mudd A.B."/>
        </authorList>
    </citation>
    <scope>NUCLEOTIDE SEQUENCE</scope>
    <source>
        <strain evidence="1">237g6f4</strain>
        <tissue evidence="1">Blood</tissue>
    </source>
</reference>
<evidence type="ECO:0000313" key="2">
    <source>
        <dbReference type="Proteomes" id="UP000824782"/>
    </source>
</evidence>
<dbReference type="AlphaFoldDB" id="A0AAV7CW42"/>
<evidence type="ECO:0000313" key="1">
    <source>
        <dbReference type="EMBL" id="KAG8588900.1"/>
    </source>
</evidence>
<name>A0AAV7CW42_ENGPU</name>
<keyword evidence="2" id="KW-1185">Reference proteome</keyword>
<dbReference type="Proteomes" id="UP000824782">
    <property type="component" value="Unassembled WGS sequence"/>
</dbReference>
<dbReference type="EMBL" id="WNYA01000002">
    <property type="protein sequence ID" value="KAG8588900.1"/>
    <property type="molecule type" value="Genomic_DNA"/>
</dbReference>
<organism evidence="1 2">
    <name type="scientific">Engystomops pustulosus</name>
    <name type="common">Tungara frog</name>
    <name type="synonym">Physalaemus pustulosus</name>
    <dbReference type="NCBI Taxonomy" id="76066"/>
    <lineage>
        <taxon>Eukaryota</taxon>
        <taxon>Metazoa</taxon>
        <taxon>Chordata</taxon>
        <taxon>Craniata</taxon>
        <taxon>Vertebrata</taxon>
        <taxon>Euteleostomi</taxon>
        <taxon>Amphibia</taxon>
        <taxon>Batrachia</taxon>
        <taxon>Anura</taxon>
        <taxon>Neobatrachia</taxon>
        <taxon>Hyloidea</taxon>
        <taxon>Leptodactylidae</taxon>
        <taxon>Leiuperinae</taxon>
        <taxon>Engystomops</taxon>
    </lineage>
</organism>
<accession>A0AAV7CW42</accession>
<proteinExistence type="predicted"/>
<sequence>MAGAILEPFCRGDPLQAPSLPVSSTWEALERCGYLDVAGNPCLKLRMEPPRLLIRDDPRDLVDAALPFRSSLLGGNSFIFFGAVSCGFPPSRHPWAYECFSWVARGLSLLCRF</sequence>
<gene>
    <name evidence="1" type="ORF">GDO81_006147</name>
</gene>